<evidence type="ECO:0000256" key="4">
    <source>
        <dbReference type="ARBA" id="ARBA00012448"/>
    </source>
</evidence>
<dbReference type="Gene3D" id="2.60.410.10">
    <property type="entry name" value="D-Ala-D-Ala carboxypeptidase, C-terminal domain"/>
    <property type="match status" value="1"/>
</dbReference>
<dbReference type="InterPro" id="IPR018044">
    <property type="entry name" value="Peptidase_S11"/>
</dbReference>
<dbReference type="Proteomes" id="UP000660861">
    <property type="component" value="Unassembled WGS sequence"/>
</dbReference>
<reference evidence="18" key="1">
    <citation type="submission" date="2020-08" db="EMBL/GenBank/DDBJ databases">
        <title>Genome public.</title>
        <authorList>
            <person name="Liu C."/>
            <person name="Sun Q."/>
        </authorList>
    </citation>
    <scope>NUCLEOTIDE SEQUENCE</scope>
    <source>
        <strain evidence="18">NSJ-54</strain>
    </source>
</reference>
<keyword evidence="8" id="KW-0378">Hydrolase</keyword>
<feature type="binding site" evidence="14">
    <location>
        <position position="219"/>
    </location>
    <ligand>
        <name>substrate</name>
    </ligand>
</feature>
<keyword evidence="6" id="KW-0645">Protease</keyword>
<dbReference type="Gene3D" id="3.40.710.10">
    <property type="entry name" value="DD-peptidase/beta-lactamase superfamily"/>
    <property type="match status" value="1"/>
</dbReference>
<keyword evidence="7 16" id="KW-0732">Signal</keyword>
<comment type="function">
    <text evidence="1">Removes C-terminal D-alanyl residues from sugar-peptide cell wall precursors.</text>
</comment>
<organism evidence="18 19">
    <name type="scientific">Zongyangia hominis</name>
    <dbReference type="NCBI Taxonomy" id="2763677"/>
    <lineage>
        <taxon>Bacteria</taxon>
        <taxon>Bacillati</taxon>
        <taxon>Bacillota</taxon>
        <taxon>Clostridia</taxon>
        <taxon>Eubacteriales</taxon>
        <taxon>Oscillospiraceae</taxon>
        <taxon>Zongyangia</taxon>
    </lineage>
</organism>
<dbReference type="EMBL" id="JACRTC010000006">
    <property type="protein sequence ID" value="MBC8570929.1"/>
    <property type="molecule type" value="Genomic_DNA"/>
</dbReference>
<dbReference type="SMART" id="SM00936">
    <property type="entry name" value="PBP5_C"/>
    <property type="match status" value="1"/>
</dbReference>
<comment type="caution">
    <text evidence="18">The sequence shown here is derived from an EMBL/GenBank/DDBJ whole genome shotgun (WGS) entry which is preliminary data.</text>
</comment>
<accession>A0A926I7B8</accession>
<dbReference type="Pfam" id="PF07943">
    <property type="entry name" value="PBP5_C"/>
    <property type="match status" value="1"/>
</dbReference>
<evidence type="ECO:0000256" key="16">
    <source>
        <dbReference type="SAM" id="SignalP"/>
    </source>
</evidence>
<comment type="similarity">
    <text evidence="3 15">Belongs to the peptidase S11 family.</text>
</comment>
<dbReference type="InterPro" id="IPR015956">
    <property type="entry name" value="Peniciliin-bd_prot_C_sf"/>
</dbReference>
<protein>
    <recommendedName>
        <fullName evidence="4">serine-type D-Ala-D-Ala carboxypeptidase</fullName>
        <ecNumber evidence="4">3.4.16.4</ecNumber>
    </recommendedName>
</protein>
<dbReference type="AlphaFoldDB" id="A0A926I7B8"/>
<sequence length="385" mass="41225">MLKKWLAAVTAALLLAASFPLGACAFTPDAKGAVVIEMESGRVLYSLDGEEQLPMASTTKIMTALLTLEQPDLDRYFEVDASAIQVEGSSMGLCAGDQVTLRVLAYGMLLSSGNDAAGAAAVRIAGSEEAFVRRMNERAREMGLTNTHFVTPSGLDGEGHYSTAHDMALLARVALQNPDFAQICGTYRAKVEYGNPPYARWLKNHNKLLDICEGTIGVKTGFTKVAGRCLVSAVERDGVGLICVTLGAADDWNVHQKLYEEYFKALPLRNLDQSAAPQSVPVVGGGLEEVSVAPAAPSQAPLTDEELARVERRVEISPFLYAPVAAGQVAGNLVYTLDGAEICRTALVTQESAAALQVKPKESFWGKIWNWLTGGNKKTNEESAK</sequence>
<feature type="active site" evidence="13">
    <location>
        <position position="112"/>
    </location>
</feature>
<keyword evidence="10" id="KW-0573">Peptidoglycan synthesis</keyword>
<evidence type="ECO:0000256" key="14">
    <source>
        <dbReference type="PIRSR" id="PIRSR618044-2"/>
    </source>
</evidence>
<dbReference type="PANTHER" id="PTHR21581">
    <property type="entry name" value="D-ALANYL-D-ALANINE CARBOXYPEPTIDASE"/>
    <property type="match status" value="1"/>
</dbReference>
<keyword evidence="9" id="KW-0133">Cell shape</keyword>
<dbReference type="GO" id="GO:0009002">
    <property type="term" value="F:serine-type D-Ala-D-Ala carboxypeptidase activity"/>
    <property type="evidence" value="ECO:0007669"/>
    <property type="project" value="UniProtKB-EC"/>
</dbReference>
<dbReference type="InterPro" id="IPR001967">
    <property type="entry name" value="Peptidase_S11_N"/>
</dbReference>
<evidence type="ECO:0000256" key="6">
    <source>
        <dbReference type="ARBA" id="ARBA00022670"/>
    </source>
</evidence>
<evidence type="ECO:0000256" key="10">
    <source>
        <dbReference type="ARBA" id="ARBA00022984"/>
    </source>
</evidence>
<evidence type="ECO:0000256" key="8">
    <source>
        <dbReference type="ARBA" id="ARBA00022801"/>
    </source>
</evidence>
<evidence type="ECO:0000256" key="3">
    <source>
        <dbReference type="ARBA" id="ARBA00007164"/>
    </source>
</evidence>
<evidence type="ECO:0000256" key="9">
    <source>
        <dbReference type="ARBA" id="ARBA00022960"/>
    </source>
</evidence>
<keyword evidence="5 18" id="KW-0121">Carboxypeptidase</keyword>
<dbReference type="GO" id="GO:0006508">
    <property type="term" value="P:proteolysis"/>
    <property type="evidence" value="ECO:0007669"/>
    <property type="project" value="UniProtKB-KW"/>
</dbReference>
<dbReference type="PANTHER" id="PTHR21581:SF33">
    <property type="entry name" value="D-ALANYL-D-ALANINE CARBOXYPEPTIDASE DACB"/>
    <property type="match status" value="1"/>
</dbReference>
<evidence type="ECO:0000313" key="18">
    <source>
        <dbReference type="EMBL" id="MBC8570929.1"/>
    </source>
</evidence>
<dbReference type="SUPFAM" id="SSF69189">
    <property type="entry name" value="Penicillin-binding protein associated domain"/>
    <property type="match status" value="1"/>
</dbReference>
<comment type="catalytic activity">
    <reaction evidence="12">
        <text>Preferential cleavage: (Ac)2-L-Lys-D-Ala-|-D-Ala. Also transpeptidation of peptidyl-alanyl moieties that are N-acyl substituents of D-alanine.</text>
        <dbReference type="EC" id="3.4.16.4"/>
    </reaction>
</comment>
<evidence type="ECO:0000256" key="7">
    <source>
        <dbReference type="ARBA" id="ARBA00022729"/>
    </source>
</evidence>
<dbReference type="SUPFAM" id="SSF56601">
    <property type="entry name" value="beta-lactamase/transpeptidase-like"/>
    <property type="match status" value="1"/>
</dbReference>
<feature type="active site" description="Proton acceptor" evidence="13">
    <location>
        <position position="60"/>
    </location>
</feature>
<feature type="domain" description="Peptidase S11 D-Ala-D-Ala carboxypeptidase A C-terminal" evidence="17">
    <location>
        <begin position="263"/>
        <end position="355"/>
    </location>
</feature>
<evidence type="ECO:0000259" key="17">
    <source>
        <dbReference type="SMART" id="SM00936"/>
    </source>
</evidence>
<dbReference type="PRINTS" id="PR00725">
    <property type="entry name" value="DADACBPTASE1"/>
</dbReference>
<dbReference type="Pfam" id="PF00768">
    <property type="entry name" value="Peptidase_S11"/>
    <property type="match status" value="1"/>
</dbReference>
<feature type="signal peptide" evidence="16">
    <location>
        <begin position="1"/>
        <end position="25"/>
    </location>
</feature>
<gene>
    <name evidence="18" type="ORF">H8709_08825</name>
</gene>
<dbReference type="RefSeq" id="WP_262398023.1">
    <property type="nucleotide sequence ID" value="NZ_JACRTC010000006.1"/>
</dbReference>
<evidence type="ECO:0000256" key="13">
    <source>
        <dbReference type="PIRSR" id="PIRSR618044-1"/>
    </source>
</evidence>
<dbReference type="GO" id="GO:0008360">
    <property type="term" value="P:regulation of cell shape"/>
    <property type="evidence" value="ECO:0007669"/>
    <property type="project" value="UniProtKB-KW"/>
</dbReference>
<evidence type="ECO:0000256" key="1">
    <source>
        <dbReference type="ARBA" id="ARBA00003217"/>
    </source>
</evidence>
<proteinExistence type="inferred from homology"/>
<dbReference type="InterPro" id="IPR012338">
    <property type="entry name" value="Beta-lactam/transpept-like"/>
</dbReference>
<evidence type="ECO:0000256" key="2">
    <source>
        <dbReference type="ARBA" id="ARBA00004752"/>
    </source>
</evidence>
<feature type="chain" id="PRO_5037988892" description="serine-type D-Ala-D-Ala carboxypeptidase" evidence="16">
    <location>
        <begin position="26"/>
        <end position="385"/>
    </location>
</feature>
<evidence type="ECO:0000256" key="5">
    <source>
        <dbReference type="ARBA" id="ARBA00022645"/>
    </source>
</evidence>
<name>A0A926I7B8_9FIRM</name>
<keyword evidence="19" id="KW-1185">Reference proteome</keyword>
<evidence type="ECO:0000313" key="19">
    <source>
        <dbReference type="Proteomes" id="UP000660861"/>
    </source>
</evidence>
<dbReference type="EC" id="3.4.16.4" evidence="4"/>
<dbReference type="InterPro" id="IPR037167">
    <property type="entry name" value="Peptidase_S11_C_sf"/>
</dbReference>
<keyword evidence="11" id="KW-0961">Cell wall biogenesis/degradation</keyword>
<evidence type="ECO:0000256" key="12">
    <source>
        <dbReference type="ARBA" id="ARBA00034000"/>
    </source>
</evidence>
<comment type="pathway">
    <text evidence="2">Cell wall biogenesis; peptidoglycan biosynthesis.</text>
</comment>
<feature type="active site" description="Acyl-ester intermediate" evidence="13">
    <location>
        <position position="57"/>
    </location>
</feature>
<dbReference type="GO" id="GO:0009252">
    <property type="term" value="P:peptidoglycan biosynthetic process"/>
    <property type="evidence" value="ECO:0007669"/>
    <property type="project" value="UniProtKB-KW"/>
</dbReference>
<dbReference type="GO" id="GO:0071555">
    <property type="term" value="P:cell wall organization"/>
    <property type="evidence" value="ECO:0007669"/>
    <property type="project" value="UniProtKB-KW"/>
</dbReference>
<dbReference type="InterPro" id="IPR012907">
    <property type="entry name" value="Peptidase_S11_C"/>
</dbReference>
<evidence type="ECO:0000256" key="11">
    <source>
        <dbReference type="ARBA" id="ARBA00023316"/>
    </source>
</evidence>
<evidence type="ECO:0000256" key="15">
    <source>
        <dbReference type="RuleBase" id="RU004016"/>
    </source>
</evidence>